<dbReference type="EMBL" id="CCYA01000389">
    <property type="protein sequence ID" value="CEH19560.1"/>
    <property type="molecule type" value="Genomic_DNA"/>
</dbReference>
<organism evidence="2 3">
    <name type="scientific">Ceraceosorus bombacis</name>
    <dbReference type="NCBI Taxonomy" id="401625"/>
    <lineage>
        <taxon>Eukaryota</taxon>
        <taxon>Fungi</taxon>
        <taxon>Dikarya</taxon>
        <taxon>Basidiomycota</taxon>
        <taxon>Ustilaginomycotina</taxon>
        <taxon>Exobasidiomycetes</taxon>
        <taxon>Ceraceosorales</taxon>
        <taxon>Ceraceosoraceae</taxon>
        <taxon>Ceraceosorus</taxon>
    </lineage>
</organism>
<evidence type="ECO:0000313" key="3">
    <source>
        <dbReference type="Proteomes" id="UP000054845"/>
    </source>
</evidence>
<name>A0A0P1BTD3_9BASI</name>
<dbReference type="AlphaFoldDB" id="A0A0P1BTD3"/>
<feature type="compositionally biased region" description="Basic and acidic residues" evidence="1">
    <location>
        <begin position="1"/>
        <end position="13"/>
    </location>
</feature>
<accession>A0A0P1BTD3</accession>
<dbReference type="Proteomes" id="UP000054845">
    <property type="component" value="Unassembled WGS sequence"/>
</dbReference>
<feature type="region of interest" description="Disordered" evidence="1">
    <location>
        <begin position="42"/>
        <end position="64"/>
    </location>
</feature>
<sequence>MTNDRANFDDGGRKSTLLASTAPAKKREGPYRRCALRSELRTAVTNLPPPSGPLNNASRGPQMRESTLPHLPCLLLSRPLNRSPAVCSAPSSLAGRGPLFVCTLRKLCLQLAQIPHHFPPQLLVTADTGLRRPRIVPSLEDSVYITIITPSAILASSS</sequence>
<protein>
    <submittedName>
        <fullName evidence="2">Uncharacterized protein</fullName>
    </submittedName>
</protein>
<proteinExistence type="predicted"/>
<feature type="region of interest" description="Disordered" evidence="1">
    <location>
        <begin position="1"/>
        <end position="29"/>
    </location>
</feature>
<reference evidence="3" key="1">
    <citation type="submission" date="2014-09" db="EMBL/GenBank/DDBJ databases">
        <authorList>
            <person name="Sharma Rahul"/>
            <person name="Thines Marco"/>
        </authorList>
    </citation>
    <scope>NUCLEOTIDE SEQUENCE [LARGE SCALE GENOMIC DNA]</scope>
</reference>
<evidence type="ECO:0000256" key="1">
    <source>
        <dbReference type="SAM" id="MobiDB-lite"/>
    </source>
</evidence>
<keyword evidence="3" id="KW-1185">Reference proteome</keyword>
<evidence type="ECO:0000313" key="2">
    <source>
        <dbReference type="EMBL" id="CEH19560.1"/>
    </source>
</evidence>